<organism evidence="1 2">
    <name type="scientific">Stentor coeruleus</name>
    <dbReference type="NCBI Taxonomy" id="5963"/>
    <lineage>
        <taxon>Eukaryota</taxon>
        <taxon>Sar</taxon>
        <taxon>Alveolata</taxon>
        <taxon>Ciliophora</taxon>
        <taxon>Postciliodesmatophora</taxon>
        <taxon>Heterotrichea</taxon>
        <taxon>Heterotrichida</taxon>
        <taxon>Stentoridae</taxon>
        <taxon>Stentor</taxon>
    </lineage>
</organism>
<dbReference type="EMBL" id="MPUH01000393">
    <property type="protein sequence ID" value="OMJ81110.1"/>
    <property type="molecule type" value="Genomic_DNA"/>
</dbReference>
<name>A0A1R2BWF5_9CILI</name>
<evidence type="ECO:0000313" key="2">
    <source>
        <dbReference type="Proteomes" id="UP000187209"/>
    </source>
</evidence>
<sequence>MSKSNIFKEPEARSYSLVKQSTGSTESHSDRYKEFISLEARLNLLNKSNSPEEDYEEVKNIWTELIKIPLPISNFLASIKTKVEEFVDHLQSQLAECRNTISSFEETKHTLKILKKRFKKLAFENLEVNNLIVEREDSCSRAKEKVKRIKSQFKNQICKTEEELKILKNEIFEAKNEANLHKSQGIRWWFKAKGFKKILEVVKNNQGSGREISEKIKNVAHEVLTRYKNTANMAASIDFEEDPQCHVFTATLSKNNSFFSDSDVESINLIQ</sequence>
<dbReference type="Proteomes" id="UP000187209">
    <property type="component" value="Unassembled WGS sequence"/>
</dbReference>
<gene>
    <name evidence="1" type="ORF">SteCoe_18471</name>
</gene>
<proteinExistence type="predicted"/>
<keyword evidence="2" id="KW-1185">Reference proteome</keyword>
<comment type="caution">
    <text evidence="1">The sequence shown here is derived from an EMBL/GenBank/DDBJ whole genome shotgun (WGS) entry which is preliminary data.</text>
</comment>
<evidence type="ECO:0008006" key="3">
    <source>
        <dbReference type="Google" id="ProtNLM"/>
    </source>
</evidence>
<dbReference type="SUPFAM" id="SSF46579">
    <property type="entry name" value="Prefoldin"/>
    <property type="match status" value="1"/>
</dbReference>
<evidence type="ECO:0000313" key="1">
    <source>
        <dbReference type="EMBL" id="OMJ81110.1"/>
    </source>
</evidence>
<accession>A0A1R2BWF5</accession>
<protein>
    <recommendedName>
        <fullName evidence="3">Translin-associated factor X-interacting protein 1 N-terminal domain-containing protein</fullName>
    </recommendedName>
</protein>
<reference evidence="1 2" key="1">
    <citation type="submission" date="2016-11" db="EMBL/GenBank/DDBJ databases">
        <title>The macronuclear genome of Stentor coeruleus: a giant cell with tiny introns.</title>
        <authorList>
            <person name="Slabodnick M."/>
            <person name="Ruby J.G."/>
            <person name="Reiff S.B."/>
            <person name="Swart E.C."/>
            <person name="Gosai S."/>
            <person name="Prabakaran S."/>
            <person name="Witkowska E."/>
            <person name="Larue G.E."/>
            <person name="Fisher S."/>
            <person name="Freeman R.M."/>
            <person name="Gunawardena J."/>
            <person name="Chu W."/>
            <person name="Stover N.A."/>
            <person name="Gregory B.D."/>
            <person name="Nowacki M."/>
            <person name="Derisi J."/>
            <person name="Roy S.W."/>
            <person name="Marshall W.F."/>
            <person name="Sood P."/>
        </authorList>
    </citation>
    <scope>NUCLEOTIDE SEQUENCE [LARGE SCALE GENOMIC DNA]</scope>
    <source>
        <strain evidence="1">WM001</strain>
    </source>
</reference>
<dbReference type="OrthoDB" id="326455at2759"/>
<dbReference type="AlphaFoldDB" id="A0A1R2BWF5"/>